<gene>
    <name evidence="1" type="ORF">RBB84_12360</name>
</gene>
<dbReference type="KEGG" id="rhox:RBB84_12360"/>
<dbReference type="EMBL" id="CP132970">
    <property type="protein sequence ID" value="XBW06622.1"/>
    <property type="molecule type" value="Genomic_DNA"/>
</dbReference>
<dbReference type="RefSeq" id="WP_350247597.1">
    <property type="nucleotide sequence ID" value="NZ_CP132970.1"/>
</dbReference>
<evidence type="ECO:0000313" key="1">
    <source>
        <dbReference type="EMBL" id="XBW06622.1"/>
    </source>
</evidence>
<name>A0AAU7V3E5_9NOCA</name>
<reference evidence="1" key="1">
    <citation type="submission" date="2023-08" db="EMBL/GenBank/DDBJ databases">
        <title>The novel hydrolase IpcH responsible for the initial isoprocarb degradation step in Rhodococcus sp. D-6.</title>
        <authorList>
            <person name="Zhu Q."/>
        </authorList>
    </citation>
    <scope>NUCLEOTIDE SEQUENCE</scope>
    <source>
        <strain evidence="1">D-6</strain>
    </source>
</reference>
<accession>A0AAU7V3E5</accession>
<organism evidence="1">
    <name type="scientific">Rhodococcus sp. D-6</name>
    <dbReference type="NCBI Taxonomy" id="1387842"/>
    <lineage>
        <taxon>Bacteria</taxon>
        <taxon>Bacillati</taxon>
        <taxon>Actinomycetota</taxon>
        <taxon>Actinomycetes</taxon>
        <taxon>Mycobacteriales</taxon>
        <taxon>Nocardiaceae</taxon>
        <taxon>Rhodococcus</taxon>
    </lineage>
</organism>
<proteinExistence type="predicted"/>
<sequence>MSGDPFGGLDPGLATYEFLTYKYPRFASQPVIRIPIAGPPPYNTLAVVRVQLGAGFSWATGKIKRNTSTYATNLIIKDYDPERHPEQRSIVHSTAGGFHSIQIVEGEGPHIGDWNTEWLYAIDNFHLESSVTSDGRWCLTADTAGMVDGRISGATLEATSWVMFWEPPSTQKAKVVLGQLGQLGQLGRKVFNKDLLEKLKRFQRPTQ</sequence>
<dbReference type="AlphaFoldDB" id="A0AAU7V3E5"/>
<protein>
    <submittedName>
        <fullName evidence="1">Uncharacterized protein</fullName>
    </submittedName>
</protein>